<keyword evidence="10" id="KW-1185">Reference proteome</keyword>
<dbReference type="GO" id="GO:0005737">
    <property type="term" value="C:cytoplasm"/>
    <property type="evidence" value="ECO:0007669"/>
    <property type="project" value="UniProtKB-SubCell"/>
</dbReference>
<dbReference type="InterPro" id="IPR013083">
    <property type="entry name" value="Znf_RING/FYVE/PHD"/>
</dbReference>
<dbReference type="GO" id="GO:0008270">
    <property type="term" value="F:zinc ion binding"/>
    <property type="evidence" value="ECO:0007669"/>
    <property type="project" value="UniProtKB-KW"/>
</dbReference>
<feature type="compositionally biased region" description="Low complexity" evidence="7">
    <location>
        <begin position="523"/>
        <end position="555"/>
    </location>
</feature>
<dbReference type="InterPro" id="IPR017907">
    <property type="entry name" value="Znf_RING_CS"/>
</dbReference>
<organism evidence="9 10">
    <name type="scientific">Novymonas esmeraldas</name>
    <dbReference type="NCBI Taxonomy" id="1808958"/>
    <lineage>
        <taxon>Eukaryota</taxon>
        <taxon>Discoba</taxon>
        <taxon>Euglenozoa</taxon>
        <taxon>Kinetoplastea</taxon>
        <taxon>Metakinetoplastina</taxon>
        <taxon>Trypanosomatida</taxon>
        <taxon>Trypanosomatidae</taxon>
        <taxon>Novymonas</taxon>
    </lineage>
</organism>
<evidence type="ECO:0000256" key="4">
    <source>
        <dbReference type="ARBA" id="ARBA00022771"/>
    </source>
</evidence>
<dbReference type="EMBL" id="JAECZO010000152">
    <property type="protein sequence ID" value="KAK7198450.1"/>
    <property type="molecule type" value="Genomic_DNA"/>
</dbReference>
<evidence type="ECO:0000259" key="8">
    <source>
        <dbReference type="PROSITE" id="PS50089"/>
    </source>
</evidence>
<keyword evidence="2" id="KW-0963">Cytoplasm</keyword>
<dbReference type="PANTHER" id="PTHR12983:SF9">
    <property type="entry name" value="E3 UBIQUITIN-PROTEIN LIGASE RNF10"/>
    <property type="match status" value="1"/>
</dbReference>
<dbReference type="GO" id="GO:0000976">
    <property type="term" value="F:transcription cis-regulatory region binding"/>
    <property type="evidence" value="ECO:0007669"/>
    <property type="project" value="TreeGrafter"/>
</dbReference>
<proteinExistence type="predicted"/>
<name>A0AAW0EXA7_9TRYP</name>
<feature type="region of interest" description="Disordered" evidence="7">
    <location>
        <begin position="24"/>
        <end position="51"/>
    </location>
</feature>
<evidence type="ECO:0000256" key="3">
    <source>
        <dbReference type="ARBA" id="ARBA00022723"/>
    </source>
</evidence>
<keyword evidence="5" id="KW-0862">Zinc</keyword>
<dbReference type="Pfam" id="PF00097">
    <property type="entry name" value="zf-C3HC4"/>
    <property type="match status" value="1"/>
</dbReference>
<dbReference type="Gene3D" id="3.30.40.10">
    <property type="entry name" value="Zinc/RING finger domain, C3HC4 (zinc finger)"/>
    <property type="match status" value="1"/>
</dbReference>
<comment type="caution">
    <text evidence="9">The sequence shown here is derived from an EMBL/GenBank/DDBJ whole genome shotgun (WGS) entry which is preliminary data.</text>
</comment>
<dbReference type="InterPro" id="IPR001841">
    <property type="entry name" value="Znf_RING"/>
</dbReference>
<dbReference type="AlphaFoldDB" id="A0AAW0EXA7"/>
<dbReference type="InterPro" id="IPR018957">
    <property type="entry name" value="Znf_C3HC4_RING-type"/>
</dbReference>
<evidence type="ECO:0000256" key="7">
    <source>
        <dbReference type="SAM" id="MobiDB-lite"/>
    </source>
</evidence>
<protein>
    <submittedName>
        <fullName evidence="9">Zinc finger C3HC4 type (RING finger) protein</fullName>
    </submittedName>
</protein>
<evidence type="ECO:0000256" key="5">
    <source>
        <dbReference type="ARBA" id="ARBA00022833"/>
    </source>
</evidence>
<evidence type="ECO:0000313" key="9">
    <source>
        <dbReference type="EMBL" id="KAK7198450.1"/>
    </source>
</evidence>
<comment type="subcellular location">
    <subcellularLocation>
        <location evidence="1">Cytoplasm</location>
    </subcellularLocation>
</comment>
<keyword evidence="4 6" id="KW-0863">Zinc-finger</keyword>
<dbReference type="PANTHER" id="PTHR12983">
    <property type="entry name" value="RING FINGER 10 FAMILY MEMBER"/>
    <property type="match status" value="1"/>
</dbReference>
<dbReference type="InterPro" id="IPR039739">
    <property type="entry name" value="MAG2/RNF10"/>
</dbReference>
<sequence length="589" mass="64081">MPKAKKGGGRGTVVKNLWDITELQGGPGADDGGGHERSSASTTSATYRRPRPVRHVDPAVLKRSFMLQNFQFILRADLLSLNTSQGLPQGQRRLAECIQLSDVLVPWEVVHAVVMRTTPEEFQCPICMEMPTAPRITECGHVYCLPCILQYMSRQKAAGAPRTCPMCHDLLTPYALRPCVLQPVQPLKVGVVARFDLFKRHRNSCVLRRFDDTFVMSPPPPPPTSAKAAVAIHLPTYMDPGSYQSRYVMATPQYEAGQRCADGAGISERMRELEQLSQPLGESDAEVERFLLEALNEVSKEPKGLPPSMLRNSPVMAPRPAAAAAAAESGGDYLELYADGDGQPFYLHMLTVKMLKHDAKVRGAPLPDTVTGVIEEVVTMEQTEETRHIYKVFSHVPLHGTIKLCVLNVDGLVMPETRAAFASALQRMSNDRAQRRRHDDRAASEDVSWKQYLMKYSSGGGGNAQFSPDTAPSDFSIDTESLPYLQLPSTGSMGSDHGLPPNTLDTRQRATKRLDLQPLLVEPTGAPTARGDGTTAAATAGSATPTTSSSGTVPASSCWARGSAAMLFAKAERTESTPPTWGGHVFQSK</sequence>
<dbReference type="PROSITE" id="PS00518">
    <property type="entry name" value="ZF_RING_1"/>
    <property type="match status" value="1"/>
</dbReference>
<evidence type="ECO:0000256" key="2">
    <source>
        <dbReference type="ARBA" id="ARBA00022490"/>
    </source>
</evidence>
<reference evidence="9 10" key="1">
    <citation type="journal article" date="2021" name="MBio">
        <title>A New Model Trypanosomatid, Novymonas esmeraldas: Genomic Perception of Its 'Candidatus Pandoraea novymonadis' Endosymbiont.</title>
        <authorList>
            <person name="Zakharova A."/>
            <person name="Saura A."/>
            <person name="Butenko A."/>
            <person name="Podesvova L."/>
            <person name="Warmusova S."/>
            <person name="Kostygov A.Y."/>
            <person name="Nenarokova A."/>
            <person name="Lukes J."/>
            <person name="Opperdoes F.R."/>
            <person name="Yurchenko V."/>
        </authorList>
    </citation>
    <scope>NUCLEOTIDE SEQUENCE [LARGE SCALE GENOMIC DNA]</scope>
    <source>
        <strain evidence="9 10">E262AT.01</strain>
    </source>
</reference>
<feature type="domain" description="RING-type" evidence="8">
    <location>
        <begin position="124"/>
        <end position="168"/>
    </location>
</feature>
<feature type="region of interest" description="Disordered" evidence="7">
    <location>
        <begin position="522"/>
        <end position="555"/>
    </location>
</feature>
<evidence type="ECO:0000256" key="1">
    <source>
        <dbReference type="ARBA" id="ARBA00004496"/>
    </source>
</evidence>
<dbReference type="CDD" id="cd16536">
    <property type="entry name" value="RING-HC_RNF10"/>
    <property type="match status" value="1"/>
</dbReference>
<dbReference type="GO" id="GO:0045944">
    <property type="term" value="P:positive regulation of transcription by RNA polymerase II"/>
    <property type="evidence" value="ECO:0007669"/>
    <property type="project" value="TreeGrafter"/>
</dbReference>
<dbReference type="Proteomes" id="UP001430356">
    <property type="component" value="Unassembled WGS sequence"/>
</dbReference>
<dbReference type="PROSITE" id="PS50089">
    <property type="entry name" value="ZF_RING_2"/>
    <property type="match status" value="1"/>
</dbReference>
<accession>A0AAW0EXA7</accession>
<evidence type="ECO:0000313" key="10">
    <source>
        <dbReference type="Proteomes" id="UP001430356"/>
    </source>
</evidence>
<dbReference type="SMART" id="SM00184">
    <property type="entry name" value="RING"/>
    <property type="match status" value="1"/>
</dbReference>
<dbReference type="SUPFAM" id="SSF57850">
    <property type="entry name" value="RING/U-box"/>
    <property type="match status" value="1"/>
</dbReference>
<evidence type="ECO:0000256" key="6">
    <source>
        <dbReference type="PROSITE-ProRule" id="PRU00175"/>
    </source>
</evidence>
<gene>
    <name evidence="9" type="ORF">NESM_000805300</name>
</gene>
<keyword evidence="3" id="KW-0479">Metal-binding</keyword>